<dbReference type="AlphaFoldDB" id="A0A4Q6XR74"/>
<dbReference type="InterPro" id="IPR033985">
    <property type="entry name" value="SusD-like_N"/>
</dbReference>
<dbReference type="SUPFAM" id="SSF48452">
    <property type="entry name" value="TPR-like"/>
    <property type="match status" value="1"/>
</dbReference>
<dbReference type="InterPro" id="IPR012944">
    <property type="entry name" value="SusD_RagB_dom"/>
</dbReference>
<feature type="domain" description="RagB/SusD" evidence="7">
    <location>
        <begin position="321"/>
        <end position="637"/>
    </location>
</feature>
<evidence type="ECO:0000256" key="4">
    <source>
        <dbReference type="ARBA" id="ARBA00023136"/>
    </source>
</evidence>
<dbReference type="InterPro" id="IPR011990">
    <property type="entry name" value="TPR-like_helical_dom_sf"/>
</dbReference>
<protein>
    <submittedName>
        <fullName evidence="9">RagB/SusD family nutrient uptake outer membrane protein</fullName>
    </submittedName>
</protein>
<dbReference type="OrthoDB" id="608091at2"/>
<proteinExistence type="inferred from homology"/>
<keyword evidence="3 6" id="KW-0732">Signal</keyword>
<keyword evidence="5" id="KW-0998">Cell outer membrane</keyword>
<evidence type="ECO:0000313" key="9">
    <source>
        <dbReference type="EMBL" id="RZF58716.1"/>
    </source>
</evidence>
<evidence type="ECO:0000256" key="2">
    <source>
        <dbReference type="ARBA" id="ARBA00006275"/>
    </source>
</evidence>
<accession>A0A4Q6XR74</accession>
<evidence type="ECO:0000259" key="8">
    <source>
        <dbReference type="Pfam" id="PF14322"/>
    </source>
</evidence>
<dbReference type="PROSITE" id="PS51257">
    <property type="entry name" value="PROKAR_LIPOPROTEIN"/>
    <property type="match status" value="1"/>
</dbReference>
<dbReference type="Gene3D" id="1.25.40.390">
    <property type="match status" value="1"/>
</dbReference>
<dbReference type="Pfam" id="PF07980">
    <property type="entry name" value="SusD_RagB"/>
    <property type="match status" value="1"/>
</dbReference>
<comment type="caution">
    <text evidence="9">The sequence shown here is derived from an EMBL/GenBank/DDBJ whole genome shotgun (WGS) entry which is preliminary data.</text>
</comment>
<dbReference type="EMBL" id="SGIT01000003">
    <property type="protein sequence ID" value="RZF58716.1"/>
    <property type="molecule type" value="Genomic_DNA"/>
</dbReference>
<comment type="subcellular location">
    <subcellularLocation>
        <location evidence="1">Cell outer membrane</location>
    </subcellularLocation>
</comment>
<dbReference type="GO" id="GO:0009279">
    <property type="term" value="C:cell outer membrane"/>
    <property type="evidence" value="ECO:0007669"/>
    <property type="project" value="UniProtKB-SubCell"/>
</dbReference>
<evidence type="ECO:0000313" key="10">
    <source>
        <dbReference type="Proteomes" id="UP000292855"/>
    </source>
</evidence>
<gene>
    <name evidence="9" type="ORF">EWE74_15415</name>
</gene>
<evidence type="ECO:0000256" key="6">
    <source>
        <dbReference type="SAM" id="SignalP"/>
    </source>
</evidence>
<keyword evidence="10" id="KW-1185">Reference proteome</keyword>
<sequence>MRFKNILQIALATSILSLSSCNFLDVTPDNLPTVDNAFTRRSEAIKYLATCYSYLPNDGEPTQNVAYMGGDELWYDFPSVSITTTNWNIARGNQRVTDPYVNYWDGGFGAKSMFQAIRDCNIFLENVVDENKVRDLSIDERQSWLGEVEFLKAYYHFILLRHYGPIPITDASLPVNTPIEETQLKRAPVDDVVDFIVTLLDSAIEKLPQAVSAPVTDLGRITKPIAMAIKAKVLLYAASPLFNGNPDYATFVDKEGEVLFNPTYDNSKWTKAAEAAKEAIEMAHSLGVKLYEFPGTTFPISETTEIQMNVRNAVTEAWNSEIIWGNPNSRTWQMQYSSMAQIDPNSAGNNSVHGTMAPTIKIVEQFYTKNGVPIDEDKTLDFSNITLLRTATHDERYNLIENYQTARLHFDRENRFYASVGFDGGIWFMENTPSRSDEDTFKSMFRLGQLGSSSLVTVTTYYTKKLVNWKFAFKDGNSNHIEEYPFPMVRLADLYLMYAEALNESEGPSAAVYEYLDLIRKRAGLQGIQDSWSTYSLNPGKPNTKEGLRQIIQRERNIELCFEGSRFWDLRRWKLAAQELNKNITGWDRTQDKDHPALFYTVNTFFRQRFIAPRDYFWPIRESNLLVNPNLVQNPGW</sequence>
<evidence type="ECO:0000256" key="3">
    <source>
        <dbReference type="ARBA" id="ARBA00022729"/>
    </source>
</evidence>
<dbReference type="RefSeq" id="WP_130142501.1">
    <property type="nucleotide sequence ID" value="NZ_SGIT01000003.1"/>
</dbReference>
<comment type="similarity">
    <text evidence="2">Belongs to the SusD family.</text>
</comment>
<dbReference type="Pfam" id="PF14322">
    <property type="entry name" value="SusD-like_3"/>
    <property type="match status" value="1"/>
</dbReference>
<name>A0A4Q6XR74_9SPHI</name>
<feature type="domain" description="SusD-like N-terminal" evidence="8">
    <location>
        <begin position="23"/>
        <end position="235"/>
    </location>
</feature>
<feature type="signal peptide" evidence="6">
    <location>
        <begin position="1"/>
        <end position="24"/>
    </location>
</feature>
<dbReference type="Proteomes" id="UP000292855">
    <property type="component" value="Unassembled WGS sequence"/>
</dbReference>
<keyword evidence="4" id="KW-0472">Membrane</keyword>
<evidence type="ECO:0000256" key="5">
    <source>
        <dbReference type="ARBA" id="ARBA00023237"/>
    </source>
</evidence>
<reference evidence="9 10" key="1">
    <citation type="submission" date="2019-02" db="EMBL/GenBank/DDBJ databases">
        <authorList>
            <person name="Li Y."/>
        </authorList>
    </citation>
    <scope>NUCLEOTIDE SEQUENCE [LARGE SCALE GENOMIC DNA]</scope>
    <source>
        <strain evidence="9 10">30C10-4-7</strain>
    </source>
</reference>
<evidence type="ECO:0000256" key="1">
    <source>
        <dbReference type="ARBA" id="ARBA00004442"/>
    </source>
</evidence>
<feature type="chain" id="PRO_5020559596" evidence="6">
    <location>
        <begin position="25"/>
        <end position="637"/>
    </location>
</feature>
<organism evidence="9 10">
    <name type="scientific">Sphingobacterium corticibacterium</name>
    <dbReference type="NCBI Taxonomy" id="2484746"/>
    <lineage>
        <taxon>Bacteria</taxon>
        <taxon>Pseudomonadati</taxon>
        <taxon>Bacteroidota</taxon>
        <taxon>Sphingobacteriia</taxon>
        <taxon>Sphingobacteriales</taxon>
        <taxon>Sphingobacteriaceae</taxon>
        <taxon>Sphingobacterium</taxon>
    </lineage>
</organism>
<evidence type="ECO:0000259" key="7">
    <source>
        <dbReference type="Pfam" id="PF07980"/>
    </source>
</evidence>